<keyword evidence="2" id="KW-0813">Transport</keyword>
<name>A0A8J7E0W3_9CYAN</name>
<protein>
    <recommendedName>
        <fullName evidence="5">ABC-type quaternary amine transporter</fullName>
        <ecNumber evidence="5">7.6.2.9</ecNumber>
    </recommendedName>
</protein>
<evidence type="ECO:0000256" key="4">
    <source>
        <dbReference type="ARBA" id="ARBA00022840"/>
    </source>
</evidence>
<comment type="subcellular location">
    <subcellularLocation>
        <location evidence="1">Cell inner membrane</location>
        <topology evidence="1">Peripheral membrane protein</topology>
    </subcellularLocation>
</comment>
<evidence type="ECO:0000313" key="8">
    <source>
        <dbReference type="Proteomes" id="UP000654482"/>
    </source>
</evidence>
<proteinExistence type="predicted"/>
<dbReference type="EC" id="7.6.2.9" evidence="5"/>
<organism evidence="7 8">
    <name type="scientific">Lusitaniella coriacea LEGE 07157</name>
    <dbReference type="NCBI Taxonomy" id="945747"/>
    <lineage>
        <taxon>Bacteria</taxon>
        <taxon>Bacillati</taxon>
        <taxon>Cyanobacteriota</taxon>
        <taxon>Cyanophyceae</taxon>
        <taxon>Spirulinales</taxon>
        <taxon>Lusitaniellaceae</taxon>
        <taxon>Lusitaniella</taxon>
    </lineage>
</organism>
<sequence>MTKNPSAILALEGVLKQFSGTTTPAVDRVTLTLNQGDLLSFLGPSGCGKTTLLRLIAGFEEPVEGVIEIAGRKVAGLGHWVPPERRGVGMVFQDYALFPHLTVAQNIAFGLTKTIKKLPKAAKKRVEEVLYLVGLQGLNLRYPHQLSGGQQQRVALARALAPHPKLVLLDEPLSNLDAQVRLRLRQELREILKAAGTSAVFVTHDQEEALSISDEVAVMCGGRLEQLGTPEEIYQKPASRFVAEFVTHANFIPAQRRKEVWETEVGSFKLDRANWKGLDNGRMPDRADLMIRQEDLILRPDEGGNATVRDRQFLGREHRYCLETPSGRELIARTTAEETLSVGTQVQISVAEQGLQLFPQL</sequence>
<dbReference type="InterPro" id="IPR013611">
    <property type="entry name" value="Transp-assoc_OB_typ2"/>
</dbReference>
<dbReference type="InterPro" id="IPR027417">
    <property type="entry name" value="P-loop_NTPase"/>
</dbReference>
<dbReference type="InterPro" id="IPR003439">
    <property type="entry name" value="ABC_transporter-like_ATP-bd"/>
</dbReference>
<dbReference type="SUPFAM" id="SSF52540">
    <property type="entry name" value="P-loop containing nucleoside triphosphate hydrolases"/>
    <property type="match status" value="1"/>
</dbReference>
<comment type="caution">
    <text evidence="7">The sequence shown here is derived from an EMBL/GenBank/DDBJ whole genome shotgun (WGS) entry which is preliminary data.</text>
</comment>
<dbReference type="GO" id="GO:0015418">
    <property type="term" value="F:ABC-type quaternary ammonium compound transporting activity"/>
    <property type="evidence" value="ECO:0007669"/>
    <property type="project" value="UniProtKB-EC"/>
</dbReference>
<dbReference type="SUPFAM" id="SSF50331">
    <property type="entry name" value="MOP-like"/>
    <property type="match status" value="1"/>
</dbReference>
<dbReference type="RefSeq" id="WP_194032123.1">
    <property type="nucleotide sequence ID" value="NZ_JADEWZ010000075.1"/>
</dbReference>
<dbReference type="FunFam" id="3.40.50.300:FF:000425">
    <property type="entry name" value="Probable ABC transporter, ATP-binding subunit"/>
    <property type="match status" value="1"/>
</dbReference>
<dbReference type="InterPro" id="IPR008995">
    <property type="entry name" value="Mo/tungstate-bd_C_term_dom"/>
</dbReference>
<evidence type="ECO:0000313" key="7">
    <source>
        <dbReference type="EMBL" id="MBE9119030.1"/>
    </source>
</evidence>
<reference evidence="7" key="1">
    <citation type="submission" date="2020-10" db="EMBL/GenBank/DDBJ databases">
        <authorList>
            <person name="Castelo-Branco R."/>
            <person name="Eusebio N."/>
            <person name="Adriana R."/>
            <person name="Vieira A."/>
            <person name="Brugerolle De Fraissinette N."/>
            <person name="Rezende De Castro R."/>
            <person name="Schneider M.P."/>
            <person name="Vasconcelos V."/>
            <person name="Leao P.N."/>
        </authorList>
    </citation>
    <scope>NUCLEOTIDE SEQUENCE</scope>
    <source>
        <strain evidence="7">LEGE 07157</strain>
    </source>
</reference>
<evidence type="ECO:0000256" key="1">
    <source>
        <dbReference type="ARBA" id="ARBA00004417"/>
    </source>
</evidence>
<keyword evidence="8" id="KW-1185">Reference proteome</keyword>
<evidence type="ECO:0000256" key="5">
    <source>
        <dbReference type="ARBA" id="ARBA00066388"/>
    </source>
</evidence>
<feature type="domain" description="ABC transporter" evidence="6">
    <location>
        <begin position="9"/>
        <end position="246"/>
    </location>
</feature>
<keyword evidence="3" id="KW-0547">Nucleotide-binding</keyword>
<dbReference type="InterPro" id="IPR003593">
    <property type="entry name" value="AAA+_ATPase"/>
</dbReference>
<dbReference type="InterPro" id="IPR050093">
    <property type="entry name" value="ABC_SmlMolc_Importer"/>
</dbReference>
<dbReference type="PROSITE" id="PS00211">
    <property type="entry name" value="ABC_TRANSPORTER_1"/>
    <property type="match status" value="1"/>
</dbReference>
<dbReference type="AlphaFoldDB" id="A0A8J7E0W3"/>
<evidence type="ECO:0000256" key="3">
    <source>
        <dbReference type="ARBA" id="ARBA00022741"/>
    </source>
</evidence>
<dbReference type="GO" id="GO:0043190">
    <property type="term" value="C:ATP-binding cassette (ABC) transporter complex"/>
    <property type="evidence" value="ECO:0007669"/>
    <property type="project" value="InterPro"/>
</dbReference>
<dbReference type="Gene3D" id="3.40.50.300">
    <property type="entry name" value="P-loop containing nucleotide triphosphate hydrolases"/>
    <property type="match status" value="1"/>
</dbReference>
<keyword evidence="4 7" id="KW-0067">ATP-binding</keyword>
<dbReference type="GO" id="GO:0016887">
    <property type="term" value="F:ATP hydrolysis activity"/>
    <property type="evidence" value="ECO:0007669"/>
    <property type="project" value="InterPro"/>
</dbReference>
<evidence type="ECO:0000256" key="2">
    <source>
        <dbReference type="ARBA" id="ARBA00022448"/>
    </source>
</evidence>
<dbReference type="PROSITE" id="PS50893">
    <property type="entry name" value="ABC_TRANSPORTER_2"/>
    <property type="match status" value="1"/>
</dbReference>
<dbReference type="Pfam" id="PF08402">
    <property type="entry name" value="TOBE_2"/>
    <property type="match status" value="1"/>
</dbReference>
<dbReference type="Proteomes" id="UP000654482">
    <property type="component" value="Unassembled WGS sequence"/>
</dbReference>
<dbReference type="SMART" id="SM00382">
    <property type="entry name" value="AAA"/>
    <property type="match status" value="1"/>
</dbReference>
<dbReference type="EMBL" id="JADEWZ010000075">
    <property type="protein sequence ID" value="MBE9119030.1"/>
    <property type="molecule type" value="Genomic_DNA"/>
</dbReference>
<dbReference type="PANTHER" id="PTHR42781">
    <property type="entry name" value="SPERMIDINE/PUTRESCINE IMPORT ATP-BINDING PROTEIN POTA"/>
    <property type="match status" value="1"/>
</dbReference>
<accession>A0A8J7E0W3</accession>
<dbReference type="InterPro" id="IPR017871">
    <property type="entry name" value="ABC_transporter-like_CS"/>
</dbReference>
<gene>
    <name evidence="7" type="ORF">IQ249_24375</name>
</gene>
<dbReference type="PANTHER" id="PTHR42781:SF4">
    <property type="entry name" value="SPERMIDINE_PUTRESCINE IMPORT ATP-BINDING PROTEIN POTA"/>
    <property type="match status" value="1"/>
</dbReference>
<dbReference type="GO" id="GO:0005524">
    <property type="term" value="F:ATP binding"/>
    <property type="evidence" value="ECO:0007669"/>
    <property type="project" value="UniProtKB-KW"/>
</dbReference>
<dbReference type="Pfam" id="PF00005">
    <property type="entry name" value="ABC_tran"/>
    <property type="match status" value="1"/>
</dbReference>
<evidence type="ECO:0000259" key="6">
    <source>
        <dbReference type="PROSITE" id="PS50893"/>
    </source>
</evidence>